<comment type="subcellular location">
    <subcellularLocation>
        <location evidence="11">Cytoplasm</location>
    </subcellularLocation>
</comment>
<evidence type="ECO:0000256" key="7">
    <source>
        <dbReference type="ARBA" id="ARBA00022777"/>
    </source>
</evidence>
<keyword evidence="11" id="KW-0963">Cytoplasm</keyword>
<evidence type="ECO:0000313" key="14">
    <source>
        <dbReference type="EMBL" id="AIJ24232.1"/>
    </source>
</evidence>
<dbReference type="InterPro" id="IPR020590">
    <property type="entry name" value="Guanylate_kinase_CS"/>
</dbReference>
<gene>
    <name evidence="11 14" type="primary">gmk</name>
    <name evidence="14" type="ORF">AMETH_4140</name>
</gene>
<evidence type="ECO:0000256" key="4">
    <source>
        <dbReference type="ARBA" id="ARBA00016296"/>
    </source>
</evidence>
<dbReference type="InterPro" id="IPR008145">
    <property type="entry name" value="GK/Ca_channel_bsu"/>
</dbReference>
<dbReference type="GO" id="GO:0005829">
    <property type="term" value="C:cytosol"/>
    <property type="evidence" value="ECO:0007669"/>
    <property type="project" value="TreeGrafter"/>
</dbReference>
<dbReference type="eggNOG" id="COG0194">
    <property type="taxonomic scope" value="Bacteria"/>
</dbReference>
<dbReference type="RefSeq" id="WP_017983070.1">
    <property type="nucleotide sequence ID" value="NZ_AQUL01000001.1"/>
</dbReference>
<dbReference type="GO" id="GO:0005524">
    <property type="term" value="F:ATP binding"/>
    <property type="evidence" value="ECO:0007669"/>
    <property type="project" value="UniProtKB-UniRule"/>
</dbReference>
<feature type="binding site" evidence="11">
    <location>
        <begin position="42"/>
        <end position="49"/>
    </location>
    <ligand>
        <name>ATP</name>
        <dbReference type="ChEBI" id="CHEBI:30616"/>
    </ligand>
</feature>
<evidence type="ECO:0000256" key="5">
    <source>
        <dbReference type="ARBA" id="ARBA00022679"/>
    </source>
</evidence>
<keyword evidence="6 11" id="KW-0547">Nucleotide-binding</keyword>
<dbReference type="FunFam" id="3.30.63.10:FF:000002">
    <property type="entry name" value="Guanylate kinase 1"/>
    <property type="match status" value="1"/>
</dbReference>
<evidence type="ECO:0000256" key="2">
    <source>
        <dbReference type="ARBA" id="ARBA00005790"/>
    </source>
</evidence>
<dbReference type="GO" id="GO:0004385">
    <property type="term" value="F:GMP kinase activity"/>
    <property type="evidence" value="ECO:0007669"/>
    <property type="project" value="UniProtKB-UniRule"/>
</dbReference>
<dbReference type="EC" id="2.7.4.8" evidence="3 11"/>
<evidence type="ECO:0000256" key="8">
    <source>
        <dbReference type="ARBA" id="ARBA00022840"/>
    </source>
</evidence>
<dbReference type="InterPro" id="IPR017665">
    <property type="entry name" value="Guanylate_kinase"/>
</dbReference>
<evidence type="ECO:0000256" key="11">
    <source>
        <dbReference type="HAMAP-Rule" id="MF_00328"/>
    </source>
</evidence>
<dbReference type="NCBIfam" id="TIGR03263">
    <property type="entry name" value="guanyl_kin"/>
    <property type="match status" value="1"/>
</dbReference>
<dbReference type="HOGENOM" id="CLU_001715_1_1_11"/>
<keyword evidence="15" id="KW-1185">Reference proteome</keyword>
<dbReference type="PATRIC" id="fig|1068978.7.peg.4435"/>
<dbReference type="PANTHER" id="PTHR23117:SF13">
    <property type="entry name" value="GUANYLATE KINASE"/>
    <property type="match status" value="1"/>
</dbReference>
<organism evidence="14 15">
    <name type="scientific">Amycolatopsis methanolica 239</name>
    <dbReference type="NCBI Taxonomy" id="1068978"/>
    <lineage>
        <taxon>Bacteria</taxon>
        <taxon>Bacillati</taxon>
        <taxon>Actinomycetota</taxon>
        <taxon>Actinomycetes</taxon>
        <taxon>Pseudonocardiales</taxon>
        <taxon>Pseudonocardiaceae</taxon>
        <taxon>Amycolatopsis</taxon>
        <taxon>Amycolatopsis methanolica group</taxon>
    </lineage>
</organism>
<dbReference type="InterPro" id="IPR008144">
    <property type="entry name" value="Guanylate_kin-like_dom"/>
</dbReference>
<protein>
    <recommendedName>
        <fullName evidence="4 11">Guanylate kinase</fullName>
        <ecNumber evidence="3 11">2.7.4.8</ecNumber>
    </recommendedName>
    <alternativeName>
        <fullName evidence="9 11">GMP kinase</fullName>
    </alternativeName>
</protein>
<dbReference type="SUPFAM" id="SSF52540">
    <property type="entry name" value="P-loop containing nucleoside triphosphate hydrolases"/>
    <property type="match status" value="1"/>
</dbReference>
<evidence type="ECO:0000259" key="13">
    <source>
        <dbReference type="PROSITE" id="PS50052"/>
    </source>
</evidence>
<dbReference type="HAMAP" id="MF_00328">
    <property type="entry name" value="Guanylate_kinase"/>
    <property type="match status" value="1"/>
</dbReference>
<evidence type="ECO:0000256" key="3">
    <source>
        <dbReference type="ARBA" id="ARBA00012961"/>
    </source>
</evidence>
<comment type="catalytic activity">
    <reaction evidence="10 11">
        <text>GMP + ATP = GDP + ADP</text>
        <dbReference type="Rhea" id="RHEA:20780"/>
        <dbReference type="ChEBI" id="CHEBI:30616"/>
        <dbReference type="ChEBI" id="CHEBI:58115"/>
        <dbReference type="ChEBI" id="CHEBI:58189"/>
        <dbReference type="ChEBI" id="CHEBI:456216"/>
        <dbReference type="EC" id="2.7.4.8"/>
    </reaction>
</comment>
<dbReference type="PROSITE" id="PS00856">
    <property type="entry name" value="GUANYLATE_KINASE_1"/>
    <property type="match status" value="1"/>
</dbReference>
<feature type="domain" description="Guanylate kinase-like" evidence="13">
    <location>
        <begin position="35"/>
        <end position="213"/>
    </location>
</feature>
<evidence type="ECO:0000256" key="9">
    <source>
        <dbReference type="ARBA" id="ARBA00030128"/>
    </source>
</evidence>
<accession>A0A076N2P7</accession>
<dbReference type="PANTHER" id="PTHR23117">
    <property type="entry name" value="GUANYLATE KINASE-RELATED"/>
    <property type="match status" value="1"/>
</dbReference>
<evidence type="ECO:0000256" key="10">
    <source>
        <dbReference type="ARBA" id="ARBA00048594"/>
    </source>
</evidence>
<keyword evidence="7 11" id="KW-0418">Kinase</keyword>
<feature type="region of interest" description="Disordered" evidence="12">
    <location>
        <begin position="1"/>
        <end position="48"/>
    </location>
</feature>
<keyword evidence="8 11" id="KW-0067">ATP-binding</keyword>
<evidence type="ECO:0000313" key="15">
    <source>
        <dbReference type="Proteomes" id="UP000062973"/>
    </source>
</evidence>
<proteinExistence type="inferred from homology"/>
<feature type="compositionally biased region" description="Low complexity" evidence="12">
    <location>
        <begin position="39"/>
        <end position="48"/>
    </location>
</feature>
<comment type="function">
    <text evidence="1 11">Essential for recycling GMP and indirectly, cGMP.</text>
</comment>
<dbReference type="KEGG" id="amq:AMETH_4140"/>
<name>A0A076N2P7_AMYME</name>
<dbReference type="Gene3D" id="3.40.50.300">
    <property type="entry name" value="P-loop containing nucleotide triphosphate hydrolases"/>
    <property type="match status" value="1"/>
</dbReference>
<dbReference type="Gene3D" id="3.30.63.10">
    <property type="entry name" value="Guanylate Kinase phosphate binding domain"/>
    <property type="match status" value="1"/>
</dbReference>
<dbReference type="AlphaFoldDB" id="A0A076N2P7"/>
<dbReference type="OrthoDB" id="9808150at2"/>
<dbReference type="STRING" id="1068978.AMETH_4140"/>
<dbReference type="EMBL" id="CP009110">
    <property type="protein sequence ID" value="AIJ24232.1"/>
    <property type="molecule type" value="Genomic_DNA"/>
</dbReference>
<comment type="similarity">
    <text evidence="2 11">Belongs to the guanylate kinase family.</text>
</comment>
<dbReference type="Proteomes" id="UP000062973">
    <property type="component" value="Chromosome"/>
</dbReference>
<keyword evidence="5 11" id="KW-0808">Transferase</keyword>
<evidence type="ECO:0000256" key="1">
    <source>
        <dbReference type="ARBA" id="ARBA00003531"/>
    </source>
</evidence>
<dbReference type="PROSITE" id="PS50052">
    <property type="entry name" value="GUANYLATE_KINASE_2"/>
    <property type="match status" value="1"/>
</dbReference>
<dbReference type="Pfam" id="PF00625">
    <property type="entry name" value="Guanylate_kin"/>
    <property type="match status" value="1"/>
</dbReference>
<reference evidence="14 15" key="1">
    <citation type="submission" date="2014-07" db="EMBL/GenBank/DDBJ databases">
        <title>Whole Genome Sequence of the Amycolatopsis methanolica 239.</title>
        <authorList>
            <person name="Tang B."/>
        </authorList>
    </citation>
    <scope>NUCLEOTIDE SEQUENCE [LARGE SCALE GENOMIC DNA]</scope>
    <source>
        <strain evidence="14 15">239</strain>
    </source>
</reference>
<sequence>MSDTGSDRVTGAGGHAGPASHREPVPGQARQGSRSRLTVVSGPSGVGKSSVVGALRRLDPDIYFSVSVTTRPPRPGEVDGVHYHFIDRAMFDKMVAAGELLEHAEFTGNCYGTPREPVERALAEGRPAVLEIELQGARQVRAAMPDARLVMLMPPSWDELVGRLKGRGTEEEAAVNARLAEAERELAAAGEFDVRLVNADVGEAARQLLDLLRGDHRLHEENSGA</sequence>
<dbReference type="CDD" id="cd00071">
    <property type="entry name" value="GMPK"/>
    <property type="match status" value="1"/>
</dbReference>
<dbReference type="InterPro" id="IPR027417">
    <property type="entry name" value="P-loop_NTPase"/>
</dbReference>
<evidence type="ECO:0000256" key="6">
    <source>
        <dbReference type="ARBA" id="ARBA00022741"/>
    </source>
</evidence>
<dbReference type="SMART" id="SM00072">
    <property type="entry name" value="GuKc"/>
    <property type="match status" value="1"/>
</dbReference>
<evidence type="ECO:0000256" key="12">
    <source>
        <dbReference type="SAM" id="MobiDB-lite"/>
    </source>
</evidence>